<sequence length="183" mass="19759">MENSSGVPNPSSESIEDSKAVATVEHGAWQSTIYAPHIGYKFAELYYSVMRVAPRYANEFYNERGHYRTVYADGSASVARTRLHVKGSLTRPMSASELIVKSIISMPCGGTSGGLMVTVIGERFTQVFVVKYRPDRMSGYAIVASLTRYISAGPAADHQTPVVTFAADDCRAITGAARAPALV</sequence>
<proteinExistence type="predicted"/>
<dbReference type="PROSITE" id="PS50177">
    <property type="entry name" value="NTF2_DOMAIN"/>
    <property type="match status" value="1"/>
</dbReference>
<dbReference type="Proteomes" id="UP000325440">
    <property type="component" value="Unassembled WGS sequence"/>
</dbReference>
<dbReference type="InterPro" id="IPR032710">
    <property type="entry name" value="NTF2-like_dom_sf"/>
</dbReference>
<name>A0A5E4ND28_9HEMI</name>
<gene>
    <name evidence="2" type="ORF">CINCED_3A001904</name>
</gene>
<dbReference type="InterPro" id="IPR018222">
    <property type="entry name" value="Nuclear_transport_factor_2_euk"/>
</dbReference>
<dbReference type="AlphaFoldDB" id="A0A5E4ND28"/>
<reference evidence="2 3" key="1">
    <citation type="submission" date="2019-08" db="EMBL/GenBank/DDBJ databases">
        <authorList>
            <person name="Alioto T."/>
            <person name="Alioto T."/>
            <person name="Gomez Garrido J."/>
        </authorList>
    </citation>
    <scope>NUCLEOTIDE SEQUENCE [LARGE SCALE GENOMIC DNA]</scope>
</reference>
<evidence type="ECO:0000313" key="2">
    <source>
        <dbReference type="EMBL" id="VVC41692.1"/>
    </source>
</evidence>
<dbReference type="Gene3D" id="3.10.450.50">
    <property type="match status" value="1"/>
</dbReference>
<dbReference type="SUPFAM" id="SSF54427">
    <property type="entry name" value="NTF2-like"/>
    <property type="match status" value="1"/>
</dbReference>
<feature type="domain" description="NTF2" evidence="1">
    <location>
        <begin position="38"/>
        <end position="149"/>
    </location>
</feature>
<keyword evidence="3" id="KW-1185">Reference proteome</keyword>
<dbReference type="EMBL" id="CABPRJ010001924">
    <property type="protein sequence ID" value="VVC41692.1"/>
    <property type="molecule type" value="Genomic_DNA"/>
</dbReference>
<evidence type="ECO:0000313" key="3">
    <source>
        <dbReference type="Proteomes" id="UP000325440"/>
    </source>
</evidence>
<accession>A0A5E4ND28</accession>
<protein>
    <submittedName>
        <fullName evidence="2">Nuclear transport factor 2, eukaryote,NTF2-like domain</fullName>
    </submittedName>
</protein>
<evidence type="ECO:0000259" key="1">
    <source>
        <dbReference type="PROSITE" id="PS50177"/>
    </source>
</evidence>
<organism evidence="2 3">
    <name type="scientific">Cinara cedri</name>
    <dbReference type="NCBI Taxonomy" id="506608"/>
    <lineage>
        <taxon>Eukaryota</taxon>
        <taxon>Metazoa</taxon>
        <taxon>Ecdysozoa</taxon>
        <taxon>Arthropoda</taxon>
        <taxon>Hexapoda</taxon>
        <taxon>Insecta</taxon>
        <taxon>Pterygota</taxon>
        <taxon>Neoptera</taxon>
        <taxon>Paraneoptera</taxon>
        <taxon>Hemiptera</taxon>
        <taxon>Sternorrhyncha</taxon>
        <taxon>Aphidomorpha</taxon>
        <taxon>Aphidoidea</taxon>
        <taxon>Aphididae</taxon>
        <taxon>Lachninae</taxon>
        <taxon>Cinara</taxon>
    </lineage>
</organism>